<organism evidence="1 2">
    <name type="scientific">Porites evermanni</name>
    <dbReference type="NCBI Taxonomy" id="104178"/>
    <lineage>
        <taxon>Eukaryota</taxon>
        <taxon>Metazoa</taxon>
        <taxon>Cnidaria</taxon>
        <taxon>Anthozoa</taxon>
        <taxon>Hexacorallia</taxon>
        <taxon>Scleractinia</taxon>
        <taxon>Fungiina</taxon>
        <taxon>Poritidae</taxon>
        <taxon>Porites</taxon>
    </lineage>
</organism>
<dbReference type="Proteomes" id="UP001159427">
    <property type="component" value="Unassembled WGS sequence"/>
</dbReference>
<evidence type="ECO:0000313" key="1">
    <source>
        <dbReference type="EMBL" id="CAH3017675.1"/>
    </source>
</evidence>
<dbReference type="EMBL" id="CALNXI010000068">
    <property type="protein sequence ID" value="CAH3017675.1"/>
    <property type="molecule type" value="Genomic_DNA"/>
</dbReference>
<comment type="caution">
    <text evidence="1">The sequence shown here is derived from an EMBL/GenBank/DDBJ whole genome shotgun (WGS) entry which is preliminary data.</text>
</comment>
<proteinExistence type="predicted"/>
<evidence type="ECO:0000313" key="2">
    <source>
        <dbReference type="Proteomes" id="UP001159427"/>
    </source>
</evidence>
<gene>
    <name evidence="1" type="ORF">PEVE_00039059</name>
</gene>
<protein>
    <submittedName>
        <fullName evidence="1">Uncharacterized protein</fullName>
    </submittedName>
</protein>
<reference evidence="1 2" key="1">
    <citation type="submission" date="2022-05" db="EMBL/GenBank/DDBJ databases">
        <authorList>
            <consortium name="Genoscope - CEA"/>
            <person name="William W."/>
        </authorList>
    </citation>
    <scope>NUCLEOTIDE SEQUENCE [LARGE SCALE GENOMIC DNA]</scope>
</reference>
<sequence length="188" mass="21584">MDKEWTLMLQNHQKIKIPAMKQTTVSCNKSDTHEAKIGESVQIQLYDRNLKVSDTEMRKMLNKADLRRQGYTKEIDFKIVKEPDKPGYRQACKSIFYSKIVSCSAVLKTERELNNTVFHGALGPELYNKLRDEMKAKGLINAGNCQTGIKIVFNYGKKKLNRSGRHRPRRIVEGGCIMIPTVLKPLQE</sequence>
<accession>A0ABN8LKT9</accession>
<name>A0ABN8LKT9_9CNID</name>
<keyword evidence="2" id="KW-1185">Reference proteome</keyword>